<feature type="compositionally biased region" description="Low complexity" evidence="1">
    <location>
        <begin position="330"/>
        <end position="340"/>
    </location>
</feature>
<proteinExistence type="predicted"/>
<feature type="compositionally biased region" description="Low complexity" evidence="1">
    <location>
        <begin position="105"/>
        <end position="114"/>
    </location>
</feature>
<reference evidence="4" key="1">
    <citation type="journal article" date="2022" name="Int. J. Syst. Evol. Microbiol.">
        <title>A novel species of lactic acid bacteria, Ligilactobacillus pabuli sp. nov., isolated from alfalfa silage.</title>
        <authorList>
            <person name="Tohno M."/>
            <person name="Tanizawa Y."/>
            <person name="Sawada H."/>
            <person name="Sakamoto M."/>
            <person name="Ohkuma M."/>
            <person name="Kobayashi H."/>
        </authorList>
    </citation>
    <scope>NUCLEOTIDE SEQUENCE</scope>
    <source>
        <strain evidence="4">AF129</strain>
    </source>
</reference>
<protein>
    <submittedName>
        <fullName evidence="4">DNA-entry nuclease</fullName>
    </submittedName>
</protein>
<organism evidence="4 5">
    <name type="scientific">Ligilactobacillus pabuli</name>
    <dbReference type="NCBI Taxonomy" id="2886039"/>
    <lineage>
        <taxon>Bacteria</taxon>
        <taxon>Bacillati</taxon>
        <taxon>Bacillota</taxon>
        <taxon>Bacilli</taxon>
        <taxon>Lactobacillales</taxon>
        <taxon>Lactobacillaceae</taxon>
        <taxon>Ligilactobacillus</taxon>
    </lineage>
</organism>
<evidence type="ECO:0000313" key="4">
    <source>
        <dbReference type="EMBL" id="GKS81842.1"/>
    </source>
</evidence>
<dbReference type="EMBL" id="BQXH01000014">
    <property type="protein sequence ID" value="GKS81842.1"/>
    <property type="molecule type" value="Genomic_DNA"/>
</dbReference>
<gene>
    <name evidence="4" type="ORF">LPAF129_15280</name>
</gene>
<evidence type="ECO:0000259" key="3">
    <source>
        <dbReference type="Pfam" id="PF13930"/>
    </source>
</evidence>
<feature type="region of interest" description="Disordered" evidence="1">
    <location>
        <begin position="50"/>
        <end position="132"/>
    </location>
</feature>
<accession>A0ABQ5JKS2</accession>
<evidence type="ECO:0000256" key="2">
    <source>
        <dbReference type="SAM" id="Phobius"/>
    </source>
</evidence>
<dbReference type="InterPro" id="IPR044929">
    <property type="entry name" value="DNA/RNA_non-sp_Endonuclease_sf"/>
</dbReference>
<keyword evidence="2" id="KW-1133">Transmembrane helix</keyword>
<feature type="transmembrane region" description="Helical" evidence="2">
    <location>
        <begin position="32"/>
        <end position="49"/>
    </location>
</feature>
<feature type="transmembrane region" description="Helical" evidence="2">
    <location>
        <begin position="6"/>
        <end position="23"/>
    </location>
</feature>
<feature type="compositionally biased region" description="Low complexity" evidence="1">
    <location>
        <begin position="121"/>
        <end position="131"/>
    </location>
</feature>
<feature type="region of interest" description="Disordered" evidence="1">
    <location>
        <begin position="186"/>
        <end position="206"/>
    </location>
</feature>
<feature type="compositionally biased region" description="Basic and acidic residues" evidence="1">
    <location>
        <begin position="56"/>
        <end position="71"/>
    </location>
</feature>
<dbReference type="Proteomes" id="UP001055149">
    <property type="component" value="Unassembled WGS sequence"/>
</dbReference>
<dbReference type="RefSeq" id="WP_244055703.1">
    <property type="nucleotide sequence ID" value="NZ_BQXH01000014.1"/>
</dbReference>
<name>A0ABQ5JKS2_9LACO</name>
<dbReference type="InterPro" id="IPR044927">
    <property type="entry name" value="Endonuclea_NS_2"/>
</dbReference>
<evidence type="ECO:0000256" key="1">
    <source>
        <dbReference type="SAM" id="MobiDB-lite"/>
    </source>
</evidence>
<feature type="domain" description="Type VII secretion system protein EssD-like" evidence="3">
    <location>
        <begin position="161"/>
        <end position="296"/>
    </location>
</feature>
<dbReference type="Pfam" id="PF13930">
    <property type="entry name" value="Endonuclea_NS_2"/>
    <property type="match status" value="1"/>
</dbReference>
<feature type="region of interest" description="Disordered" evidence="1">
    <location>
        <begin position="330"/>
        <end position="361"/>
    </location>
</feature>
<keyword evidence="2" id="KW-0812">Transmembrane</keyword>
<keyword evidence="5" id="KW-1185">Reference proteome</keyword>
<dbReference type="Gene3D" id="3.40.570.10">
    <property type="entry name" value="Extracellular Endonuclease, subunit A"/>
    <property type="match status" value="1"/>
</dbReference>
<comment type="caution">
    <text evidence="4">The sequence shown here is derived from an EMBL/GenBank/DDBJ whole genome shotgun (WGS) entry which is preliminary data.</text>
</comment>
<sequence>MENMWMVLVLASLAYFIFSLVSRKRRKGKQKWVAVVVGVLSMLMFALTSPTDQQETADHGEKTEKLAEAKPKSRKQSSTKQNRGSELAAKKKQASQAAEKKKQAAKQAAEQAQRQSEKKAQQQQQAQAKQSNNELANLEFQGQQTITVNNNVPTFSAAEMNTTNGGWERYGDLDSLNRATTANALLNQSTMPRSGEKRGSISSVTPTGWKNKRIPSGYLFNRSHLIGWALSAENDNWRNLITGTRQLNSPEMLRFEMDTKTYLEQSSNNYVRYSVTPVFRGDELLARGVHMMAKSVGSNAISFNVFIFNVQDGVKLNYADGSSVVNNNAGSNTTAASSSATRPNNNVASSSQAPAGPQQNDQQNLTVYVTPTGSKYHLHPHGRGHFTPTTLKDAKARGLQPCKICNPPA</sequence>
<evidence type="ECO:0000313" key="5">
    <source>
        <dbReference type="Proteomes" id="UP001055149"/>
    </source>
</evidence>
<feature type="compositionally biased region" description="Polar residues" evidence="1">
    <location>
        <begin position="341"/>
        <end position="361"/>
    </location>
</feature>
<keyword evidence="2" id="KW-0472">Membrane</keyword>